<keyword evidence="1" id="KW-0472">Membrane</keyword>
<comment type="caution">
    <text evidence="2">The sequence shown here is derived from an EMBL/GenBank/DDBJ whole genome shotgun (WGS) entry which is preliminary data.</text>
</comment>
<reference evidence="2" key="2">
    <citation type="journal article" date="2021" name="PeerJ">
        <title>Extensive microbial diversity within the chicken gut microbiome revealed by metagenomics and culture.</title>
        <authorList>
            <person name="Gilroy R."/>
            <person name="Ravi A."/>
            <person name="Getino M."/>
            <person name="Pursley I."/>
            <person name="Horton D.L."/>
            <person name="Alikhan N.F."/>
            <person name="Baker D."/>
            <person name="Gharbi K."/>
            <person name="Hall N."/>
            <person name="Watson M."/>
            <person name="Adriaenssens E.M."/>
            <person name="Foster-Nyarko E."/>
            <person name="Jarju S."/>
            <person name="Secka A."/>
            <person name="Antonio M."/>
            <person name="Oren A."/>
            <person name="Chaudhuri R.R."/>
            <person name="La Ragione R."/>
            <person name="Hildebrand F."/>
            <person name="Pallen M.J."/>
        </authorList>
    </citation>
    <scope>NUCLEOTIDE SEQUENCE</scope>
    <source>
        <strain evidence="2">10406</strain>
    </source>
</reference>
<protein>
    <submittedName>
        <fullName evidence="2">Exo-alpha-sialidase</fullName>
    </submittedName>
</protein>
<gene>
    <name evidence="2" type="ORF">IAC73_06250</name>
</gene>
<dbReference type="CDD" id="cd15482">
    <property type="entry name" value="Sialidase_non-viral"/>
    <property type="match status" value="1"/>
</dbReference>
<reference evidence="2" key="1">
    <citation type="submission" date="2020-10" db="EMBL/GenBank/DDBJ databases">
        <authorList>
            <person name="Gilroy R."/>
        </authorList>
    </citation>
    <scope>NUCLEOTIDE SEQUENCE</scope>
    <source>
        <strain evidence="2">10406</strain>
    </source>
</reference>
<proteinExistence type="predicted"/>
<sequence length="498" mass="54266">MSDNTAAAVPAEGTPKKKRRINGRKIGVILLVIAVIGVGLGSALLAIQYTSLQDAGSFLSLPVLRLPSGTIMTAEEAKAYTGGDMFVRTIVDDPGSYIAHPDTAWVDDGSDNGKILAVYPLGHGKGEVAMRESTDMGVTWSERRDDLPESWVDSQETPTIYNLTEGTSGDPEAGIVGITDKQKNQVLVLISGCPYWPATTYEADGFNFSYSLDGGESWTEFEKFYGKDWASESGKEAFDAIVAMASLTQLKNEDGSYRNEWMGLFHDHEFNVYKTILTATTVSYDAEGKLSIDWDWSEPTPVFGAGSENDNYAREHGMCEVEAIRVSGLDESSPYYSEYKDAIVLLGRAERRTSNSLISVSTDEGENWKPIRELPYDLCGDRHKAEYLNAEGDLIVSFRQIIPEKPGPLSVMSRLGDGWYAWVGNIADILSYADDDPANDTLGDMLIEVGGAPNLDNGYSGVIVKNGTVNLVSYGYFLEGAVNPCIMSCTFSATLFGE</sequence>
<evidence type="ECO:0000256" key="1">
    <source>
        <dbReference type="SAM" id="Phobius"/>
    </source>
</evidence>
<accession>A0A9D1SX77</accession>
<keyword evidence="1" id="KW-1133">Transmembrane helix</keyword>
<feature type="transmembrane region" description="Helical" evidence="1">
    <location>
        <begin position="26"/>
        <end position="47"/>
    </location>
</feature>
<dbReference type="AlphaFoldDB" id="A0A9D1SX77"/>
<dbReference type="SUPFAM" id="SSF50939">
    <property type="entry name" value="Sialidases"/>
    <property type="match status" value="1"/>
</dbReference>
<name>A0A9D1SX77_9FIRM</name>
<dbReference type="InterPro" id="IPR036278">
    <property type="entry name" value="Sialidase_sf"/>
</dbReference>
<keyword evidence="1" id="KW-0812">Transmembrane</keyword>
<dbReference type="Proteomes" id="UP000886857">
    <property type="component" value="Unassembled WGS sequence"/>
</dbReference>
<evidence type="ECO:0000313" key="2">
    <source>
        <dbReference type="EMBL" id="HIU99425.1"/>
    </source>
</evidence>
<evidence type="ECO:0000313" key="3">
    <source>
        <dbReference type="Proteomes" id="UP000886857"/>
    </source>
</evidence>
<dbReference type="Gene3D" id="2.120.10.10">
    <property type="match status" value="1"/>
</dbReference>
<dbReference type="EMBL" id="DVOE01000093">
    <property type="protein sequence ID" value="HIU99425.1"/>
    <property type="molecule type" value="Genomic_DNA"/>
</dbReference>
<organism evidence="2 3">
    <name type="scientific">Candidatus Limadaptatus stercoripullorum</name>
    <dbReference type="NCBI Taxonomy" id="2840846"/>
    <lineage>
        <taxon>Bacteria</taxon>
        <taxon>Bacillati</taxon>
        <taxon>Bacillota</taxon>
        <taxon>Clostridia</taxon>
        <taxon>Eubacteriales</taxon>
        <taxon>Candidatus Limadaptatus</taxon>
    </lineage>
</organism>